<keyword evidence="5" id="KW-0808">Transferase</keyword>
<dbReference type="KEGG" id="yli:2908343"/>
<protein>
    <recommendedName>
        <fullName evidence="9">rRNA methyltransferase 1, mitochondrial</fullName>
    </recommendedName>
</protein>
<dbReference type="FunFam" id="3.40.1280.10:FF:000036">
    <property type="entry name" value="MRM1p Ribose methyltransferase"/>
    <property type="match status" value="1"/>
</dbReference>
<evidence type="ECO:0000256" key="9">
    <source>
        <dbReference type="ARBA" id="ARBA00034881"/>
    </source>
</evidence>
<dbReference type="InterPro" id="IPR029028">
    <property type="entry name" value="Alpha/beta_knot_MTases"/>
</dbReference>
<dbReference type="SUPFAM" id="SSF55315">
    <property type="entry name" value="L30e-like"/>
    <property type="match status" value="1"/>
</dbReference>
<dbReference type="InterPro" id="IPR047182">
    <property type="entry name" value="MRM1"/>
</dbReference>
<dbReference type="VEuPathDB" id="FungiDB:YALI1_F35656g"/>
<dbReference type="GO" id="GO:0016435">
    <property type="term" value="F:rRNA (guanine) methyltransferase activity"/>
    <property type="evidence" value="ECO:0007669"/>
    <property type="project" value="TreeGrafter"/>
</dbReference>
<dbReference type="GO" id="GO:0003723">
    <property type="term" value="F:RNA binding"/>
    <property type="evidence" value="ECO:0007669"/>
    <property type="project" value="InterPro"/>
</dbReference>
<name>A0A1D8NQB2_YARLL</name>
<dbReference type="PANTHER" id="PTHR46103">
    <property type="entry name" value="RRNA METHYLTRANSFERASE 1, MITOCHONDRIAL"/>
    <property type="match status" value="1"/>
</dbReference>
<dbReference type="InterPro" id="IPR029026">
    <property type="entry name" value="tRNA_m1G_MTases_N"/>
</dbReference>
<evidence type="ECO:0000256" key="3">
    <source>
        <dbReference type="ARBA" id="ARBA00022552"/>
    </source>
</evidence>
<dbReference type="AlphaFoldDB" id="A0A1D8NQB2"/>
<evidence type="ECO:0000256" key="1">
    <source>
        <dbReference type="ARBA" id="ARBA00004173"/>
    </source>
</evidence>
<dbReference type="InterPro" id="IPR001537">
    <property type="entry name" value="SpoU_MeTrfase"/>
</dbReference>
<evidence type="ECO:0000256" key="8">
    <source>
        <dbReference type="ARBA" id="ARBA00023128"/>
    </source>
</evidence>
<proteinExistence type="inferred from homology"/>
<evidence type="ECO:0000256" key="2">
    <source>
        <dbReference type="ARBA" id="ARBA00007228"/>
    </source>
</evidence>
<dbReference type="Gene3D" id="3.30.1330.30">
    <property type="match status" value="1"/>
</dbReference>
<dbReference type="Proteomes" id="UP000182444">
    <property type="component" value="Chromosome 1F"/>
</dbReference>
<dbReference type="InterPro" id="IPR029064">
    <property type="entry name" value="Ribosomal_eL30-like_sf"/>
</dbReference>
<keyword evidence="8" id="KW-0496">Mitochondrion</keyword>
<evidence type="ECO:0000313" key="14">
    <source>
        <dbReference type="Proteomes" id="UP000182444"/>
    </source>
</evidence>
<dbReference type="GO" id="GO:0005739">
    <property type="term" value="C:mitochondrion"/>
    <property type="evidence" value="ECO:0007669"/>
    <property type="project" value="UniProtKB-SubCell"/>
</dbReference>
<dbReference type="Gene3D" id="3.40.1280.10">
    <property type="match status" value="1"/>
</dbReference>
<accession>A0A1D8NQB2</accession>
<dbReference type="EMBL" id="KZ857329">
    <property type="protein sequence ID" value="RDW27587.1"/>
    <property type="molecule type" value="Genomic_DNA"/>
</dbReference>
<reference evidence="13 15" key="2">
    <citation type="submission" date="2018-07" db="EMBL/GenBank/DDBJ databases">
        <title>Draft Genome Assemblies for Five Robust Yarrowia lipolytica Strains Exhibiting High Lipid Production and Pentose Sugar Utilization and Sugar Alcohol Secretion from Undetoxified Lignocellulosic Biomass Hydrolysates.</title>
        <authorList>
            <consortium name="DOE Joint Genome Institute"/>
            <person name="Walker C."/>
            <person name="Ryu S."/>
            <person name="Na H."/>
            <person name="Zane M."/>
            <person name="LaButti K."/>
            <person name="Lipzen A."/>
            <person name="Haridas S."/>
            <person name="Barry K."/>
            <person name="Grigoriev I.V."/>
            <person name="Quarterman J."/>
            <person name="Slininger P."/>
            <person name="Dien B."/>
            <person name="Trinh C.T."/>
        </authorList>
    </citation>
    <scope>NUCLEOTIDE SEQUENCE [LARGE SCALE GENOMIC DNA]</scope>
    <source>
        <strain evidence="13 15">YB392</strain>
    </source>
</reference>
<dbReference type="PANTHER" id="PTHR46103:SF1">
    <property type="entry name" value="RRNA METHYLTRANSFERASE 1, MITOCHONDRIAL"/>
    <property type="match status" value="1"/>
</dbReference>
<evidence type="ECO:0000313" key="12">
    <source>
        <dbReference type="EMBL" id="AOW07814.1"/>
    </source>
</evidence>
<evidence type="ECO:0000256" key="6">
    <source>
        <dbReference type="ARBA" id="ARBA00022691"/>
    </source>
</evidence>
<dbReference type="InterPro" id="IPR047261">
    <property type="entry name" value="MRM1_MeTrfase_dom"/>
</dbReference>
<evidence type="ECO:0000313" key="15">
    <source>
        <dbReference type="Proteomes" id="UP000256601"/>
    </source>
</evidence>
<feature type="region of interest" description="Disordered" evidence="10">
    <location>
        <begin position="1"/>
        <end position="31"/>
    </location>
</feature>
<evidence type="ECO:0000256" key="7">
    <source>
        <dbReference type="ARBA" id="ARBA00022946"/>
    </source>
</evidence>
<dbReference type="EMBL" id="CP017558">
    <property type="protein sequence ID" value="AOW07814.1"/>
    <property type="molecule type" value="Genomic_DNA"/>
</dbReference>
<evidence type="ECO:0000256" key="10">
    <source>
        <dbReference type="SAM" id="MobiDB-lite"/>
    </source>
</evidence>
<keyword evidence="4" id="KW-0489">Methyltransferase</keyword>
<evidence type="ECO:0000256" key="5">
    <source>
        <dbReference type="ARBA" id="ARBA00022679"/>
    </source>
</evidence>
<dbReference type="SMART" id="SM00967">
    <property type="entry name" value="SpoU_sub_bind"/>
    <property type="match status" value="1"/>
</dbReference>
<dbReference type="Pfam" id="PF08032">
    <property type="entry name" value="SpoU_sub_bind"/>
    <property type="match status" value="1"/>
</dbReference>
<feature type="domain" description="RNA 2-O ribose methyltransferase substrate binding" evidence="11">
    <location>
        <begin position="179"/>
        <end position="258"/>
    </location>
</feature>
<evidence type="ECO:0000313" key="13">
    <source>
        <dbReference type="EMBL" id="RDW27587.1"/>
    </source>
</evidence>
<evidence type="ECO:0000259" key="11">
    <source>
        <dbReference type="SMART" id="SM00967"/>
    </source>
</evidence>
<dbReference type="Proteomes" id="UP000256601">
    <property type="component" value="Unassembled WGS sequence"/>
</dbReference>
<dbReference type="SUPFAM" id="SSF75217">
    <property type="entry name" value="alpha/beta knot"/>
    <property type="match status" value="1"/>
</dbReference>
<dbReference type="GeneID" id="2908343"/>
<dbReference type="eggNOG" id="KOG0838">
    <property type="taxonomic scope" value="Eukaryota"/>
</dbReference>
<dbReference type="Pfam" id="PF00588">
    <property type="entry name" value="SpoU_methylase"/>
    <property type="match status" value="1"/>
</dbReference>
<keyword evidence="7" id="KW-0809">Transit peptide</keyword>
<comment type="similarity">
    <text evidence="2">Belongs to the class IV-like SAM-binding methyltransferase superfamily. RNA methyltransferase TrmH family.</text>
</comment>
<reference evidence="12 14" key="1">
    <citation type="journal article" date="2016" name="PLoS ONE">
        <title>Sequence Assembly of Yarrowia lipolytica Strain W29/CLIB89 Shows Transposable Element Diversity.</title>
        <authorList>
            <person name="Magnan C."/>
            <person name="Yu J."/>
            <person name="Chang I."/>
            <person name="Jahn E."/>
            <person name="Kanomata Y."/>
            <person name="Wu J."/>
            <person name="Zeller M."/>
            <person name="Oakes M."/>
            <person name="Baldi P."/>
            <person name="Sandmeyer S."/>
        </authorList>
    </citation>
    <scope>NUCLEOTIDE SEQUENCE [LARGE SCALE GENOMIC DNA]</scope>
    <source>
        <strain evidence="12">CLIB89</strain>
        <strain evidence="14">CLIB89(W29)</strain>
    </source>
</reference>
<keyword evidence="3" id="KW-0698">rRNA processing</keyword>
<sequence>MAFKNMKNLSGKSRFARPVKPKVPGPARTFHPVFNGKKFPHKAPLYNTFPHVEPKPWEAKKMSRDDYYRELARKRKLDEDQAKNRLLNLQRKQQLIQEKYLNNDEYDLIEESDKKKKNATSKSDDEFLTPDSLTELDYKPKKVYIVKKDNPREKEGAIFRNRQTYDKPKLDERFFGQDVLYGTHAVEACLTSHKRRNQCLKLFVGEGKLGEPVVKKIMDMARKLRIPTENVDRNTLNLITKHAIHNGVALVTKPLELDEILELEPFTKANIGQSIFVKTMRHGVVISEPASYLFSEEERMNSLEEVEKTEDATEETAAEVAEIVNDASEAAKKKDPVTENISEVKQEMKETVDEVKLAVEKTAEEAEETVSEENKPELTAIATDSEAEAIADADFVTQTSASSESPIEHEELESEEIDMSPITPTFQVTSSVESHRPRRFPLVVYLDQLNDTHNLGSILRSCQFLGADAVIVTAKNCAPLSPAVAKTSSGALEYMPVFENSKTPAHFFQKCKNNGWNIVCAAVPTASGAAKSKADKPLSLRQCGSWLDNKPTVLVLGGEHGGVRQTILNQADHHVIVPASNSWIKNNTVDSLNVGVAAGILINRFVVI</sequence>
<dbReference type="CDD" id="cd18105">
    <property type="entry name" value="SpoU-like_MRM1"/>
    <property type="match status" value="1"/>
</dbReference>
<gene>
    <name evidence="13" type="ORF">B0I71DRAFT_18645</name>
    <name evidence="12" type="ORF">YALI1_F35656g</name>
</gene>
<organism evidence="12 14">
    <name type="scientific">Yarrowia lipolytica</name>
    <name type="common">Candida lipolytica</name>
    <dbReference type="NCBI Taxonomy" id="4952"/>
    <lineage>
        <taxon>Eukaryota</taxon>
        <taxon>Fungi</taxon>
        <taxon>Dikarya</taxon>
        <taxon>Ascomycota</taxon>
        <taxon>Saccharomycotina</taxon>
        <taxon>Dipodascomycetes</taxon>
        <taxon>Dipodascales</taxon>
        <taxon>Dipodascales incertae sedis</taxon>
        <taxon>Yarrowia</taxon>
    </lineage>
</organism>
<keyword evidence="6" id="KW-0949">S-adenosyl-L-methionine</keyword>
<dbReference type="VEuPathDB" id="FungiDB:YALI0_F27995g"/>
<comment type="subcellular location">
    <subcellularLocation>
        <location evidence="1">Mitochondrion</location>
    </subcellularLocation>
</comment>
<evidence type="ECO:0000256" key="4">
    <source>
        <dbReference type="ARBA" id="ARBA00022603"/>
    </source>
</evidence>
<dbReference type="InterPro" id="IPR013123">
    <property type="entry name" value="SpoU_subst-bd"/>
</dbReference>